<protein>
    <submittedName>
        <fullName evidence="9">ABC transporter permease</fullName>
    </submittedName>
</protein>
<name>A0A5S4G4J6_9ACTN</name>
<feature type="domain" description="ABC transmembrane type-1" evidence="8">
    <location>
        <begin position="101"/>
        <end position="302"/>
    </location>
</feature>
<dbReference type="InterPro" id="IPR035906">
    <property type="entry name" value="MetI-like_sf"/>
</dbReference>
<evidence type="ECO:0000256" key="2">
    <source>
        <dbReference type="ARBA" id="ARBA00022448"/>
    </source>
</evidence>
<keyword evidence="5 7" id="KW-1133">Transmembrane helix</keyword>
<organism evidence="9 10">
    <name type="scientific">Nonomuraea zeae</name>
    <dbReference type="NCBI Taxonomy" id="1642303"/>
    <lineage>
        <taxon>Bacteria</taxon>
        <taxon>Bacillati</taxon>
        <taxon>Actinomycetota</taxon>
        <taxon>Actinomycetes</taxon>
        <taxon>Streptosporangiales</taxon>
        <taxon>Streptosporangiaceae</taxon>
        <taxon>Nonomuraea</taxon>
    </lineage>
</organism>
<feature type="transmembrane region" description="Helical" evidence="7">
    <location>
        <begin position="283"/>
        <end position="309"/>
    </location>
</feature>
<evidence type="ECO:0000313" key="9">
    <source>
        <dbReference type="EMBL" id="TMR27772.1"/>
    </source>
</evidence>
<evidence type="ECO:0000313" key="10">
    <source>
        <dbReference type="Proteomes" id="UP000306628"/>
    </source>
</evidence>
<dbReference type="Pfam" id="PF00528">
    <property type="entry name" value="BPD_transp_1"/>
    <property type="match status" value="1"/>
</dbReference>
<dbReference type="OrthoDB" id="9778910at2"/>
<dbReference type="GO" id="GO:0005886">
    <property type="term" value="C:plasma membrane"/>
    <property type="evidence" value="ECO:0007669"/>
    <property type="project" value="UniProtKB-SubCell"/>
</dbReference>
<gene>
    <name evidence="9" type="ORF">ETD85_38015</name>
</gene>
<keyword evidence="4 7" id="KW-0812">Transmembrane</keyword>
<evidence type="ECO:0000256" key="4">
    <source>
        <dbReference type="ARBA" id="ARBA00022692"/>
    </source>
</evidence>
<feature type="transmembrane region" description="Helical" evidence="7">
    <location>
        <begin position="151"/>
        <end position="171"/>
    </location>
</feature>
<feature type="transmembrane region" description="Helical" evidence="7">
    <location>
        <begin position="241"/>
        <end position="263"/>
    </location>
</feature>
<keyword evidence="3" id="KW-1003">Cell membrane</keyword>
<evidence type="ECO:0000256" key="1">
    <source>
        <dbReference type="ARBA" id="ARBA00004651"/>
    </source>
</evidence>
<sequence length="318" mass="34047">MSSASTWARFLVRRISRLLISVFVLLTAVFAIIHVIPGDPVRAALGQTASPELIESRRQLLGLDQPLWQQYADFLSGLLRGDLGVSMVSGLPAAEVVEQRLAPTLELALYAFLLIMVLAVPIGMTAAVLTQHGRRPRAELGFNGATGALGAIPDFLLAVALIAVFAVLLDWLPAAAGAGARSYVLPVLALSIGPLAVICRLIRVETLRVLGEDFMRTARSKRLPSRLLYLRHALPNLLTSTLTWSGLLLGGLLSGTVLVENVFAWPGLGTELARAVPAKDYPIVQTLALVFGGAVLLINFLVDVLIVMVNPRSALREG</sequence>
<dbReference type="SUPFAM" id="SSF161098">
    <property type="entry name" value="MetI-like"/>
    <property type="match status" value="1"/>
</dbReference>
<dbReference type="PANTHER" id="PTHR43163:SF6">
    <property type="entry name" value="DIPEPTIDE TRANSPORT SYSTEM PERMEASE PROTEIN DPPB-RELATED"/>
    <property type="match status" value="1"/>
</dbReference>
<keyword evidence="10" id="KW-1185">Reference proteome</keyword>
<reference evidence="9 10" key="1">
    <citation type="submission" date="2019-05" db="EMBL/GenBank/DDBJ databases">
        <title>Draft genome sequence of Nonomuraea zeae DSM 100528.</title>
        <authorList>
            <person name="Saricaoglu S."/>
            <person name="Isik K."/>
        </authorList>
    </citation>
    <scope>NUCLEOTIDE SEQUENCE [LARGE SCALE GENOMIC DNA]</scope>
    <source>
        <strain evidence="9 10">DSM 100528</strain>
    </source>
</reference>
<dbReference type="Gene3D" id="1.10.3720.10">
    <property type="entry name" value="MetI-like"/>
    <property type="match status" value="1"/>
</dbReference>
<dbReference type="PANTHER" id="PTHR43163">
    <property type="entry name" value="DIPEPTIDE TRANSPORT SYSTEM PERMEASE PROTEIN DPPB-RELATED"/>
    <property type="match status" value="1"/>
</dbReference>
<dbReference type="InterPro" id="IPR000515">
    <property type="entry name" value="MetI-like"/>
</dbReference>
<dbReference type="CDD" id="cd06261">
    <property type="entry name" value="TM_PBP2"/>
    <property type="match status" value="1"/>
</dbReference>
<feature type="transmembrane region" description="Helical" evidence="7">
    <location>
        <begin position="183"/>
        <end position="202"/>
    </location>
</feature>
<evidence type="ECO:0000256" key="5">
    <source>
        <dbReference type="ARBA" id="ARBA00022989"/>
    </source>
</evidence>
<dbReference type="InterPro" id="IPR045621">
    <property type="entry name" value="BPD_transp_1_N"/>
</dbReference>
<evidence type="ECO:0000256" key="7">
    <source>
        <dbReference type="RuleBase" id="RU363032"/>
    </source>
</evidence>
<keyword evidence="6 7" id="KW-0472">Membrane</keyword>
<feature type="transmembrane region" description="Helical" evidence="7">
    <location>
        <begin position="107"/>
        <end position="130"/>
    </location>
</feature>
<comment type="subcellular location">
    <subcellularLocation>
        <location evidence="1 7">Cell membrane</location>
        <topology evidence="1 7">Multi-pass membrane protein</topology>
    </subcellularLocation>
</comment>
<dbReference type="Pfam" id="PF19300">
    <property type="entry name" value="BPD_transp_1_N"/>
    <property type="match status" value="1"/>
</dbReference>
<dbReference type="Proteomes" id="UP000306628">
    <property type="component" value="Unassembled WGS sequence"/>
</dbReference>
<proteinExistence type="inferred from homology"/>
<evidence type="ECO:0000259" key="8">
    <source>
        <dbReference type="PROSITE" id="PS50928"/>
    </source>
</evidence>
<dbReference type="PROSITE" id="PS50928">
    <property type="entry name" value="ABC_TM1"/>
    <property type="match status" value="1"/>
</dbReference>
<dbReference type="GO" id="GO:0071916">
    <property type="term" value="F:dipeptide transmembrane transporter activity"/>
    <property type="evidence" value="ECO:0007669"/>
    <property type="project" value="TreeGrafter"/>
</dbReference>
<evidence type="ECO:0000256" key="6">
    <source>
        <dbReference type="ARBA" id="ARBA00023136"/>
    </source>
</evidence>
<dbReference type="EMBL" id="VCKX01000159">
    <property type="protein sequence ID" value="TMR27772.1"/>
    <property type="molecule type" value="Genomic_DNA"/>
</dbReference>
<evidence type="ECO:0000256" key="3">
    <source>
        <dbReference type="ARBA" id="ARBA00022475"/>
    </source>
</evidence>
<comment type="caution">
    <text evidence="9">The sequence shown here is derived from an EMBL/GenBank/DDBJ whole genome shotgun (WGS) entry which is preliminary data.</text>
</comment>
<feature type="transmembrane region" description="Helical" evidence="7">
    <location>
        <begin position="18"/>
        <end position="36"/>
    </location>
</feature>
<accession>A0A5S4G4J6</accession>
<comment type="similarity">
    <text evidence="7">Belongs to the binding-protein-dependent transport system permease family.</text>
</comment>
<keyword evidence="2 7" id="KW-0813">Transport</keyword>
<dbReference type="AlphaFoldDB" id="A0A5S4G4J6"/>